<dbReference type="GO" id="GO:0004252">
    <property type="term" value="F:serine-type endopeptidase activity"/>
    <property type="evidence" value="ECO:0007669"/>
    <property type="project" value="InterPro"/>
</dbReference>
<dbReference type="GO" id="GO:0006515">
    <property type="term" value="P:protein quality control for misfolded or incompletely synthesized proteins"/>
    <property type="evidence" value="ECO:0007669"/>
    <property type="project" value="TreeGrafter"/>
</dbReference>
<feature type="compositionally biased region" description="Acidic residues" evidence="1">
    <location>
        <begin position="128"/>
        <end position="157"/>
    </location>
</feature>
<evidence type="ECO:0000256" key="1">
    <source>
        <dbReference type="SAM" id="MobiDB-lite"/>
    </source>
</evidence>
<dbReference type="Pfam" id="PF00004">
    <property type="entry name" value="AAA"/>
    <property type="match status" value="1"/>
</dbReference>
<feature type="compositionally biased region" description="Acidic residues" evidence="1">
    <location>
        <begin position="170"/>
        <end position="189"/>
    </location>
</feature>
<dbReference type="GO" id="GO:0051131">
    <property type="term" value="P:chaperone-mediated protein complex assembly"/>
    <property type="evidence" value="ECO:0007669"/>
    <property type="project" value="TreeGrafter"/>
</dbReference>
<dbReference type="GO" id="GO:0003697">
    <property type="term" value="F:single-stranded DNA binding"/>
    <property type="evidence" value="ECO:0007669"/>
    <property type="project" value="TreeGrafter"/>
</dbReference>
<dbReference type="SUPFAM" id="SSF52540">
    <property type="entry name" value="P-loop containing nucleoside triphosphate hydrolases"/>
    <property type="match status" value="1"/>
</dbReference>
<organism evidence="3">
    <name type="scientific">viral metagenome</name>
    <dbReference type="NCBI Taxonomy" id="1070528"/>
    <lineage>
        <taxon>unclassified sequences</taxon>
        <taxon>metagenomes</taxon>
        <taxon>organismal metagenomes</taxon>
    </lineage>
</organism>
<feature type="compositionally biased region" description="Acidic residues" evidence="1">
    <location>
        <begin position="63"/>
        <end position="84"/>
    </location>
</feature>
<feature type="compositionally biased region" description="Basic residues" evidence="1">
    <location>
        <begin position="114"/>
        <end position="123"/>
    </location>
</feature>
<dbReference type="GO" id="GO:0004176">
    <property type="term" value="F:ATP-dependent peptidase activity"/>
    <property type="evidence" value="ECO:0007669"/>
    <property type="project" value="InterPro"/>
</dbReference>
<dbReference type="GO" id="GO:0005759">
    <property type="term" value="C:mitochondrial matrix"/>
    <property type="evidence" value="ECO:0007669"/>
    <property type="project" value="TreeGrafter"/>
</dbReference>
<dbReference type="PANTHER" id="PTHR43718">
    <property type="entry name" value="LON PROTEASE"/>
    <property type="match status" value="1"/>
</dbReference>
<protein>
    <recommendedName>
        <fullName evidence="2">ATPase AAA-type core domain-containing protein</fullName>
    </recommendedName>
</protein>
<feature type="domain" description="ATPase AAA-type core" evidence="2">
    <location>
        <begin position="444"/>
        <end position="583"/>
    </location>
</feature>
<dbReference type="GO" id="GO:0005524">
    <property type="term" value="F:ATP binding"/>
    <property type="evidence" value="ECO:0007669"/>
    <property type="project" value="InterPro"/>
</dbReference>
<feature type="compositionally biased region" description="Basic and acidic residues" evidence="1">
    <location>
        <begin position="1"/>
        <end position="10"/>
    </location>
</feature>
<proteinExistence type="predicted"/>
<sequence>MVRTRNEKLAVARRLKKTRDSDDESIGSEDTETETETEEESDSDYVPKSKKNKKTDKKKKVVEEEEDTETEYTDIDTDEDEDEDEIRKKVRKIASKMFPSKYIQKKVKQDKLEKKKSKSKGKKQIVEESSEEDEEDEYDDEYEEDEYEGEEDEDDDENNKINIIFGFGGGDEDEDEDALKDDDDEECNSDDEKMFMKETYVAVDVPEVDRKAKEKKEKKLKKEQDKLDKEKIAFDSEYSDLVETKKFLIEKLKKKPESKSLLKSLADCKESIQQLVKKTRSDNTKDYHKLVNAPKQKSESEMEYFKKKLSNTEQRKIMKDLEEINAHIMIDRPYRLALLQSKIPTKYKATVMQKLNLLKSMDTCDSEYFKLKNWVDLFMRIPFGKYAILDVNMAHGLDACQGFMDNAMKTLNECAYGLVDAKMQILQMIGQWIANPGAMGTAIALKGPMGTGKTTLAKYGISKILNRAFCLIPLGGATDEAVFVGSPYVYEGSGPGIITKILSATQEMNPCILFDELDKLGEGEKGREVTGILTHLTDSTQNDQFHDKYFPDVDFDLQRAVLLFSYNDESMVNPILKDRMYSIQTKGYNTKEKVTIANDYLLPKIREQVNFKKEDIMIPDETLEYIITNDSLTKSEDGVRNLKRCLEVIHTKLNLFRLVGSKENMFTKDINLKVAFPFTVTKKDVDALIKTDDKHTSRSVLNSMYV</sequence>
<accession>A0A6C0F729</accession>
<dbReference type="PANTHER" id="PTHR43718:SF2">
    <property type="entry name" value="LON PROTEASE HOMOLOG, MITOCHONDRIAL"/>
    <property type="match status" value="1"/>
</dbReference>
<feature type="compositionally biased region" description="Acidic residues" evidence="1">
    <location>
        <begin position="21"/>
        <end position="43"/>
    </location>
</feature>
<dbReference type="AlphaFoldDB" id="A0A6C0F729"/>
<evidence type="ECO:0000313" key="3">
    <source>
        <dbReference type="EMBL" id="QHT34965.1"/>
    </source>
</evidence>
<feature type="region of interest" description="Disordered" evidence="1">
    <location>
        <begin position="105"/>
        <end position="190"/>
    </location>
</feature>
<evidence type="ECO:0000259" key="2">
    <source>
        <dbReference type="Pfam" id="PF00004"/>
    </source>
</evidence>
<dbReference type="GO" id="GO:0016887">
    <property type="term" value="F:ATP hydrolysis activity"/>
    <property type="evidence" value="ECO:0007669"/>
    <property type="project" value="InterPro"/>
</dbReference>
<dbReference type="InterPro" id="IPR027417">
    <property type="entry name" value="P-loop_NTPase"/>
</dbReference>
<dbReference type="Gene3D" id="1.10.8.60">
    <property type="match status" value="1"/>
</dbReference>
<dbReference type="Gene3D" id="3.40.50.300">
    <property type="entry name" value="P-loop containing nucleotide triphosphate hydrolases"/>
    <property type="match status" value="1"/>
</dbReference>
<dbReference type="EMBL" id="MN739011">
    <property type="protein sequence ID" value="QHT34965.1"/>
    <property type="molecule type" value="Genomic_DNA"/>
</dbReference>
<reference evidence="3" key="1">
    <citation type="journal article" date="2020" name="Nature">
        <title>Giant virus diversity and host interactions through global metagenomics.</title>
        <authorList>
            <person name="Schulz F."/>
            <person name="Roux S."/>
            <person name="Paez-Espino D."/>
            <person name="Jungbluth S."/>
            <person name="Walsh D.A."/>
            <person name="Denef V.J."/>
            <person name="McMahon K.D."/>
            <person name="Konstantinidis K.T."/>
            <person name="Eloe-Fadrosh E.A."/>
            <person name="Kyrpides N.C."/>
            <person name="Woyke T."/>
        </authorList>
    </citation>
    <scope>NUCLEOTIDE SEQUENCE</scope>
    <source>
        <strain evidence="3">GVMAG-M-3300009180-1</strain>
    </source>
</reference>
<dbReference type="GO" id="GO:0007005">
    <property type="term" value="P:mitochondrion organization"/>
    <property type="evidence" value="ECO:0007669"/>
    <property type="project" value="TreeGrafter"/>
</dbReference>
<dbReference type="InterPro" id="IPR003959">
    <property type="entry name" value="ATPase_AAA_core"/>
</dbReference>
<feature type="region of interest" description="Disordered" evidence="1">
    <location>
        <begin position="1"/>
        <end position="86"/>
    </location>
</feature>
<feature type="compositionally biased region" description="Basic residues" evidence="1">
    <location>
        <begin position="48"/>
        <end position="60"/>
    </location>
</feature>
<name>A0A6C0F729_9ZZZZ</name>
<dbReference type="InterPro" id="IPR027065">
    <property type="entry name" value="Lon_Prtase"/>
</dbReference>